<keyword evidence="2" id="KW-0597">Phosphoprotein</keyword>
<evidence type="ECO:0008006" key="10">
    <source>
        <dbReference type="Google" id="ProtNLM"/>
    </source>
</evidence>
<proteinExistence type="predicted"/>
<dbReference type="OrthoDB" id="412109at2759"/>
<accession>A0A4S4L3N6</accession>
<feature type="region of interest" description="Disordered" evidence="7">
    <location>
        <begin position="380"/>
        <end position="436"/>
    </location>
</feature>
<feature type="region of interest" description="Disordered" evidence="7">
    <location>
        <begin position="143"/>
        <end position="280"/>
    </location>
</feature>
<evidence type="ECO:0000256" key="5">
    <source>
        <dbReference type="ARBA" id="ARBA00023242"/>
    </source>
</evidence>
<evidence type="ECO:0000256" key="4">
    <source>
        <dbReference type="ARBA" id="ARBA00023043"/>
    </source>
</evidence>
<dbReference type="Proteomes" id="UP000308199">
    <property type="component" value="Unassembled WGS sequence"/>
</dbReference>
<feature type="compositionally biased region" description="Low complexity" evidence="7">
    <location>
        <begin position="185"/>
        <end position="202"/>
    </location>
</feature>
<evidence type="ECO:0000313" key="8">
    <source>
        <dbReference type="EMBL" id="THH04110.1"/>
    </source>
</evidence>
<feature type="region of interest" description="Disordered" evidence="7">
    <location>
        <begin position="32"/>
        <end position="129"/>
    </location>
</feature>
<feature type="compositionally biased region" description="Polar residues" evidence="7">
    <location>
        <begin position="256"/>
        <end position="280"/>
    </location>
</feature>
<feature type="compositionally biased region" description="Basic and acidic residues" evidence="7">
    <location>
        <begin position="380"/>
        <end position="411"/>
    </location>
</feature>
<evidence type="ECO:0000256" key="3">
    <source>
        <dbReference type="ARBA" id="ARBA00022737"/>
    </source>
</evidence>
<feature type="compositionally biased region" description="Low complexity" evidence="7">
    <location>
        <begin position="425"/>
        <end position="436"/>
    </location>
</feature>
<evidence type="ECO:0000256" key="1">
    <source>
        <dbReference type="ARBA" id="ARBA00004123"/>
    </source>
</evidence>
<dbReference type="GO" id="GO:0005634">
    <property type="term" value="C:nucleus"/>
    <property type="evidence" value="ECO:0007669"/>
    <property type="project" value="UniProtKB-SubCell"/>
</dbReference>
<feature type="coiled-coil region" evidence="6">
    <location>
        <begin position="328"/>
        <end position="376"/>
    </location>
</feature>
<dbReference type="AlphaFoldDB" id="A0A4S4L3N6"/>
<comment type="caution">
    <text evidence="8">The sequence shown here is derived from an EMBL/GenBank/DDBJ whole genome shotgun (WGS) entry which is preliminary data.</text>
</comment>
<sequence length="601" mass="68975">MRIRCPSVCSSVSSEDSIISGNKELARLAREKAFRKRSKSWIETANPRRKKQKKVNPQPTVCEDDSERVSHRRHKAPPTTTQTPVPMRSQHRKRPSATDTHPNKPFRQTMPAPSSTETPRPPPSPLKRSLKFIYENLASYFPKSTEFSNDDSIRSPTGSFSNAPGAYPSSFNKPKPPSYTPASFSTPSFYTDSSESSSDSSFIQDPFRPSSGTLNSEDVEMSDSSIDDLSAKESNVHTPPPHVHAGRNSFFYNKGASKTKTTQAEGHDAGTTSAQASSYSEAQMQADLEAQAQATLKSYMESYEILKKTMDPDCEAELRWQCEALRYAVEQKRERERRKRKVEEYIKERRKRMDMEKEIREERERAEARRILLEKRARREREYRKSMEQGRRKSRSERLQDRIRQREEFRARFGGNGHYKQYDKSSSSSPGSSSKNSYAEDDYFRYFGTYFKDDTHNTTSNGSTPSNNHHVFINDTQNFEPPLDQTPIDPLQAVFSRYESLWALVSSPQTITTALKFSDIPWPLLETPSSSADFTVEKISAFLFHECRTTTTKKRIIRDELLRWHPDKFAVRVLGRISDTSERQRVHEAADVVSRILTSLM</sequence>
<dbReference type="InterPro" id="IPR038753">
    <property type="entry name" value="NFKBIL1"/>
</dbReference>
<reference evidence="8 9" key="1">
    <citation type="submission" date="2019-02" db="EMBL/GenBank/DDBJ databases">
        <title>Genome sequencing of the rare red list fungi Phellinidium pouzarii.</title>
        <authorList>
            <person name="Buettner E."/>
            <person name="Kellner H."/>
        </authorList>
    </citation>
    <scope>NUCLEOTIDE SEQUENCE [LARGE SCALE GENOMIC DNA]</scope>
    <source>
        <strain evidence="8 9">DSM 108285</strain>
    </source>
</reference>
<keyword evidence="3" id="KW-0677">Repeat</keyword>
<organism evidence="8 9">
    <name type="scientific">Phellinidium pouzarii</name>
    <dbReference type="NCBI Taxonomy" id="167371"/>
    <lineage>
        <taxon>Eukaryota</taxon>
        <taxon>Fungi</taxon>
        <taxon>Dikarya</taxon>
        <taxon>Basidiomycota</taxon>
        <taxon>Agaricomycotina</taxon>
        <taxon>Agaricomycetes</taxon>
        <taxon>Hymenochaetales</taxon>
        <taxon>Hymenochaetaceae</taxon>
        <taxon>Phellinidium</taxon>
    </lineage>
</organism>
<evidence type="ECO:0000313" key="9">
    <source>
        <dbReference type="Proteomes" id="UP000308199"/>
    </source>
</evidence>
<protein>
    <recommendedName>
        <fullName evidence="10">NF-kappa-B inhibitor-like protein 1</fullName>
    </recommendedName>
</protein>
<keyword evidence="5" id="KW-0539">Nucleus</keyword>
<gene>
    <name evidence="8" type="ORF">EW145_g5760</name>
</gene>
<dbReference type="PANTHER" id="PTHR15263:SF1">
    <property type="entry name" value="NF-KAPPA-B INHIBITOR-LIKE PROTEIN 1"/>
    <property type="match status" value="1"/>
</dbReference>
<name>A0A4S4L3N6_9AGAM</name>
<dbReference type="PANTHER" id="PTHR15263">
    <property type="entry name" value="I-KAPPA-B-LIKE PROTEIN IKBL"/>
    <property type="match status" value="1"/>
</dbReference>
<dbReference type="EMBL" id="SGPK01000375">
    <property type="protein sequence ID" value="THH04110.1"/>
    <property type="molecule type" value="Genomic_DNA"/>
</dbReference>
<evidence type="ECO:0000256" key="2">
    <source>
        <dbReference type="ARBA" id="ARBA00022553"/>
    </source>
</evidence>
<keyword evidence="6" id="KW-0175">Coiled coil</keyword>
<keyword evidence="4" id="KW-0040">ANK repeat</keyword>
<evidence type="ECO:0000256" key="7">
    <source>
        <dbReference type="SAM" id="MobiDB-lite"/>
    </source>
</evidence>
<evidence type="ECO:0000256" key="6">
    <source>
        <dbReference type="SAM" id="Coils"/>
    </source>
</evidence>
<comment type="subcellular location">
    <subcellularLocation>
        <location evidence="1">Nucleus</location>
    </subcellularLocation>
</comment>
<keyword evidence="9" id="KW-1185">Reference proteome</keyword>
<dbReference type="GO" id="GO:0043124">
    <property type="term" value="P:negative regulation of canonical NF-kappaB signal transduction"/>
    <property type="evidence" value="ECO:0007669"/>
    <property type="project" value="InterPro"/>
</dbReference>